<dbReference type="AlphaFoldDB" id="A0A1I7WPS4"/>
<evidence type="ECO:0000313" key="3">
    <source>
        <dbReference type="WBParaSite" id="Hba_07157"/>
    </source>
</evidence>
<sequence>MNKQAMLWNKIRLRCRNVTRSGRKHRAPSLFLNFLYTTREPLIMQFYQLVVAEVLVIYFSALVQLFKT</sequence>
<evidence type="ECO:0000313" key="2">
    <source>
        <dbReference type="Proteomes" id="UP000095283"/>
    </source>
</evidence>
<accession>A0A1I7WPS4</accession>
<dbReference type="WBParaSite" id="Hba_07157">
    <property type="protein sequence ID" value="Hba_07157"/>
    <property type="gene ID" value="Hba_07157"/>
</dbReference>
<keyword evidence="1" id="KW-1133">Transmembrane helix</keyword>
<reference evidence="3" key="1">
    <citation type="submission" date="2016-11" db="UniProtKB">
        <authorList>
            <consortium name="WormBaseParasite"/>
        </authorList>
    </citation>
    <scope>IDENTIFICATION</scope>
</reference>
<keyword evidence="2" id="KW-1185">Reference proteome</keyword>
<name>A0A1I7WPS4_HETBA</name>
<keyword evidence="1" id="KW-0812">Transmembrane</keyword>
<protein>
    <submittedName>
        <fullName evidence="3">Ovule protein</fullName>
    </submittedName>
</protein>
<keyword evidence="1" id="KW-0472">Membrane</keyword>
<proteinExistence type="predicted"/>
<organism evidence="2 3">
    <name type="scientific">Heterorhabditis bacteriophora</name>
    <name type="common">Entomopathogenic nematode worm</name>
    <dbReference type="NCBI Taxonomy" id="37862"/>
    <lineage>
        <taxon>Eukaryota</taxon>
        <taxon>Metazoa</taxon>
        <taxon>Ecdysozoa</taxon>
        <taxon>Nematoda</taxon>
        <taxon>Chromadorea</taxon>
        <taxon>Rhabditida</taxon>
        <taxon>Rhabditina</taxon>
        <taxon>Rhabditomorpha</taxon>
        <taxon>Strongyloidea</taxon>
        <taxon>Heterorhabditidae</taxon>
        <taxon>Heterorhabditis</taxon>
    </lineage>
</organism>
<dbReference type="Proteomes" id="UP000095283">
    <property type="component" value="Unplaced"/>
</dbReference>
<feature type="transmembrane region" description="Helical" evidence="1">
    <location>
        <begin position="46"/>
        <end position="66"/>
    </location>
</feature>
<evidence type="ECO:0000256" key="1">
    <source>
        <dbReference type="SAM" id="Phobius"/>
    </source>
</evidence>